<dbReference type="AlphaFoldDB" id="X0VS17"/>
<dbReference type="SUPFAM" id="SSF52047">
    <property type="entry name" value="RNI-like"/>
    <property type="match status" value="1"/>
</dbReference>
<gene>
    <name evidence="2" type="ORF">S01H1_32460</name>
</gene>
<dbReference type="Gene3D" id="3.80.10.10">
    <property type="entry name" value="Ribonuclease Inhibitor"/>
    <property type="match status" value="1"/>
</dbReference>
<reference evidence="2" key="1">
    <citation type="journal article" date="2014" name="Front. Microbiol.">
        <title>High frequency of phylogenetically diverse reductive dehalogenase-homologous genes in deep subseafloor sedimentary metagenomes.</title>
        <authorList>
            <person name="Kawai M."/>
            <person name="Futagami T."/>
            <person name="Toyoda A."/>
            <person name="Takaki Y."/>
            <person name="Nishi S."/>
            <person name="Hori S."/>
            <person name="Arai W."/>
            <person name="Tsubouchi T."/>
            <person name="Morono Y."/>
            <person name="Uchiyama I."/>
            <person name="Ito T."/>
            <person name="Fujiyama A."/>
            <person name="Inagaki F."/>
            <person name="Takami H."/>
        </authorList>
    </citation>
    <scope>NUCLEOTIDE SEQUENCE</scope>
    <source>
        <strain evidence="2">Expedition CK06-06</strain>
    </source>
</reference>
<proteinExistence type="predicted"/>
<sequence length="144" mass="15520">MRHFCKFSVLLLALPLLIGCNGGDTPTGDQDNNRRQDSQAPLVENGNNHTQPNNDEQPKTADADDPSSVKAIGSLATDLKRDEERYVIEVSFRGAAIDDEALSHLAGLKRVRSVLLNDTAITDAGLPALGKIATLRNLDLRGCT</sequence>
<evidence type="ECO:0000313" key="2">
    <source>
        <dbReference type="EMBL" id="GAG03346.1"/>
    </source>
</evidence>
<dbReference type="PROSITE" id="PS51257">
    <property type="entry name" value="PROKAR_LIPOPROTEIN"/>
    <property type="match status" value="1"/>
</dbReference>
<dbReference type="InterPro" id="IPR032675">
    <property type="entry name" value="LRR_dom_sf"/>
</dbReference>
<comment type="caution">
    <text evidence="2">The sequence shown here is derived from an EMBL/GenBank/DDBJ whole genome shotgun (WGS) entry which is preliminary data.</text>
</comment>
<dbReference type="EMBL" id="BARS01020098">
    <property type="protein sequence ID" value="GAG03346.1"/>
    <property type="molecule type" value="Genomic_DNA"/>
</dbReference>
<name>X0VS17_9ZZZZ</name>
<accession>X0VS17</accession>
<evidence type="ECO:0008006" key="3">
    <source>
        <dbReference type="Google" id="ProtNLM"/>
    </source>
</evidence>
<protein>
    <recommendedName>
        <fullName evidence="3">Leucine Rich repeats (2 copies)</fullName>
    </recommendedName>
</protein>
<feature type="region of interest" description="Disordered" evidence="1">
    <location>
        <begin position="25"/>
        <end position="68"/>
    </location>
</feature>
<evidence type="ECO:0000256" key="1">
    <source>
        <dbReference type="SAM" id="MobiDB-lite"/>
    </source>
</evidence>
<feature type="compositionally biased region" description="Polar residues" evidence="1">
    <location>
        <begin position="45"/>
        <end position="55"/>
    </location>
</feature>
<feature type="non-terminal residue" evidence="2">
    <location>
        <position position="144"/>
    </location>
</feature>
<organism evidence="2">
    <name type="scientific">marine sediment metagenome</name>
    <dbReference type="NCBI Taxonomy" id="412755"/>
    <lineage>
        <taxon>unclassified sequences</taxon>
        <taxon>metagenomes</taxon>
        <taxon>ecological metagenomes</taxon>
    </lineage>
</organism>